<feature type="transmembrane region" description="Helical" evidence="9">
    <location>
        <begin position="776"/>
        <end position="795"/>
    </location>
</feature>
<evidence type="ECO:0000256" key="3">
    <source>
        <dbReference type="ARBA" id="ARBA00022448"/>
    </source>
</evidence>
<dbReference type="GO" id="GO:0042626">
    <property type="term" value="F:ATPase-coupled transmembrane transporter activity"/>
    <property type="evidence" value="ECO:0007669"/>
    <property type="project" value="TreeGrafter"/>
</dbReference>
<dbReference type="InterPro" id="IPR027417">
    <property type="entry name" value="P-loop_NTPase"/>
</dbReference>
<dbReference type="GO" id="GO:0043190">
    <property type="term" value="C:ATP-binding cassette (ABC) transporter complex"/>
    <property type="evidence" value="ECO:0007669"/>
    <property type="project" value="TreeGrafter"/>
</dbReference>
<dbReference type="InterPro" id="IPR017871">
    <property type="entry name" value="ABC_transporter-like_CS"/>
</dbReference>
<dbReference type="CDD" id="cd03225">
    <property type="entry name" value="ABC_cobalt_CbiO_domain1"/>
    <property type="match status" value="2"/>
</dbReference>
<dbReference type="CDD" id="cd16914">
    <property type="entry name" value="EcfT"/>
    <property type="match status" value="1"/>
</dbReference>
<organism evidence="11 12">
    <name type="scientific">Gordonia jinhuaensis</name>
    <dbReference type="NCBI Taxonomy" id="1517702"/>
    <lineage>
        <taxon>Bacteria</taxon>
        <taxon>Bacillati</taxon>
        <taxon>Actinomycetota</taxon>
        <taxon>Actinomycetes</taxon>
        <taxon>Mycobacteriales</taxon>
        <taxon>Gordoniaceae</taxon>
        <taxon>Gordonia</taxon>
    </lineage>
</organism>
<dbReference type="SMART" id="SM00382">
    <property type="entry name" value="AAA"/>
    <property type="match status" value="2"/>
</dbReference>
<evidence type="ECO:0000256" key="8">
    <source>
        <dbReference type="ARBA" id="ARBA00023136"/>
    </source>
</evidence>
<evidence type="ECO:0000256" key="5">
    <source>
        <dbReference type="ARBA" id="ARBA00022741"/>
    </source>
</evidence>
<evidence type="ECO:0000256" key="6">
    <source>
        <dbReference type="ARBA" id="ARBA00022840"/>
    </source>
</evidence>
<comment type="similarity">
    <text evidence="2">Belongs to the ABC transporter superfamily.</text>
</comment>
<dbReference type="SUPFAM" id="SSF52540">
    <property type="entry name" value="P-loop containing nucleoside triphosphate hydrolases"/>
    <property type="match status" value="2"/>
</dbReference>
<sequence length="932" mass="97922">MAALADVAAAVCVIGRIIPITGAAILIAAVPFGIVAVRRRLRAAVLALVTGWTVAFLFGGYSAANLAASAALFGGFIGIALRRRWSPGTVVLAAIGVIAVPAAAVSLALVSIFADYREFMFTQVRNGWRGIARLLTNGNAEQVSHFGSDVIGWILDNWVITIPVFSGVGVAVAALMVYFVDHGIVAAIASRLAPPVEVADTEPSDTPDTCDTPDPAIAPVPVQLRDVGFTYPGAVIPVFSGVDLTVVPGEVLAISGPNGAGKSTLAPIIAGAAPTTGDVRRPGGLGYGRTDGTAVVGQRPETGVLGMRVADELEWGTDGLDDDVIEALLHMVGLDGMAGAETASLSGGQLQRLAIAGALVRRPALLVSDESTAMLDTTGRREIMALYRRLAREYRVAVVHVTHDPDDLAAVDRVYTLRGHPARQTESGYAGVPVQYQIPQQYGTPTYRWGGRVVARGLGFAHDAGTPWEKPVFEDFSMSVQPGETVLVTGPNGVGKSTLARLLVGAERPTAGMVQIDDEPTRNARDAALLGHQFARLSLIRGRVREEVRDAAGVDDAGADRALVALGLNPQVYGDARVNELSVGQQRRVALAGLMASRPRVLVLDEPLAGLDEASRSAMVAALASLKADGITIIVVTHDIDPFAPIADRVVALPRPENGVAAIRTRSRASLVNVVGRVLPYDSPAKRLWAGTKVSVLLIMALMFAINPSWWTVLVGVIVALAWTALGRVRRRAIPRLPWWFVLAAVIGGLITSFGGGEPYVSVVGVRFGLGGASSWATLLMITLTSLYMSLLLCWTTPMVEIPSLLQQVASVARRIRLGSRRVDLRAATVSVSVALRMAPAMIANLRILAQTISQRRSGRGESRWARIDSWFHVLGVACSLAVSDAADTAATMVTRGGGMGRVARTGRRPGAADAVVVAVVLAAAVAACVLG</sequence>
<dbReference type="AlphaFoldDB" id="A0A916X0W5"/>
<evidence type="ECO:0000256" key="7">
    <source>
        <dbReference type="ARBA" id="ARBA00022989"/>
    </source>
</evidence>
<evidence type="ECO:0000256" key="4">
    <source>
        <dbReference type="ARBA" id="ARBA00022692"/>
    </source>
</evidence>
<keyword evidence="4 9" id="KW-0812">Transmembrane</keyword>
<dbReference type="Pfam" id="PF09991">
    <property type="entry name" value="DUF2232"/>
    <property type="match status" value="1"/>
</dbReference>
<dbReference type="EMBL" id="BMGC01000040">
    <property type="protein sequence ID" value="GGB44887.1"/>
    <property type="molecule type" value="Genomic_DNA"/>
</dbReference>
<evidence type="ECO:0000313" key="11">
    <source>
        <dbReference type="EMBL" id="GGB44887.1"/>
    </source>
</evidence>
<dbReference type="GO" id="GO:0005524">
    <property type="term" value="F:ATP binding"/>
    <property type="evidence" value="ECO:0007669"/>
    <property type="project" value="UniProtKB-KW"/>
</dbReference>
<keyword evidence="6" id="KW-0067">ATP-binding</keyword>
<feature type="transmembrane region" description="Helical" evidence="9">
    <location>
        <begin position="6"/>
        <end position="29"/>
    </location>
</feature>
<feature type="transmembrane region" description="Helical" evidence="9">
    <location>
        <begin position="90"/>
        <end position="114"/>
    </location>
</feature>
<keyword evidence="12" id="KW-1185">Reference proteome</keyword>
<dbReference type="InterPro" id="IPR015856">
    <property type="entry name" value="ABC_transpr_CbiO/EcfA_su"/>
</dbReference>
<evidence type="ECO:0000256" key="1">
    <source>
        <dbReference type="ARBA" id="ARBA00004141"/>
    </source>
</evidence>
<dbReference type="InterPro" id="IPR050095">
    <property type="entry name" value="ECF_ABC_transporter_ATP-bd"/>
</dbReference>
<feature type="transmembrane region" description="Helical" evidence="9">
    <location>
        <begin position="739"/>
        <end position="756"/>
    </location>
</feature>
<feature type="transmembrane region" description="Helical" evidence="9">
    <location>
        <begin position="158"/>
        <end position="180"/>
    </location>
</feature>
<feature type="domain" description="ABC transporter" evidence="10">
    <location>
        <begin position="453"/>
        <end position="680"/>
    </location>
</feature>
<name>A0A916X0W5_9ACTN</name>
<evidence type="ECO:0000313" key="12">
    <source>
        <dbReference type="Proteomes" id="UP000621454"/>
    </source>
</evidence>
<comment type="subcellular location">
    <subcellularLocation>
        <location evidence="1">Membrane</location>
        <topology evidence="1">Multi-pass membrane protein</topology>
    </subcellularLocation>
</comment>
<feature type="transmembrane region" description="Helical" evidence="9">
    <location>
        <begin position="41"/>
        <end position="58"/>
    </location>
</feature>
<keyword evidence="7 9" id="KW-1133">Transmembrane helix</keyword>
<evidence type="ECO:0000256" key="2">
    <source>
        <dbReference type="ARBA" id="ARBA00005417"/>
    </source>
</evidence>
<dbReference type="PANTHER" id="PTHR43553">
    <property type="entry name" value="HEAVY METAL TRANSPORTER"/>
    <property type="match status" value="1"/>
</dbReference>
<accession>A0A916X0W5</accession>
<feature type="domain" description="ABC transporter" evidence="10">
    <location>
        <begin position="222"/>
        <end position="444"/>
    </location>
</feature>
<gene>
    <name evidence="11" type="ORF">GCM10011489_35410</name>
</gene>
<dbReference type="PROSITE" id="PS00211">
    <property type="entry name" value="ABC_TRANSPORTER_1"/>
    <property type="match status" value="2"/>
</dbReference>
<dbReference type="PANTHER" id="PTHR43553:SF24">
    <property type="entry name" value="ENERGY-COUPLING FACTOR TRANSPORTER ATP-BINDING PROTEIN ECFA1"/>
    <property type="match status" value="1"/>
</dbReference>
<proteinExistence type="inferred from homology"/>
<feature type="transmembrane region" description="Helical" evidence="9">
    <location>
        <begin position="912"/>
        <end position="931"/>
    </location>
</feature>
<keyword evidence="5" id="KW-0547">Nucleotide-binding</keyword>
<keyword evidence="3" id="KW-0813">Transport</keyword>
<dbReference type="InterPro" id="IPR003439">
    <property type="entry name" value="ABC_transporter-like_ATP-bd"/>
</dbReference>
<dbReference type="Pfam" id="PF00005">
    <property type="entry name" value="ABC_tran"/>
    <property type="match status" value="2"/>
</dbReference>
<dbReference type="InterPro" id="IPR003593">
    <property type="entry name" value="AAA+_ATPase"/>
</dbReference>
<evidence type="ECO:0000256" key="9">
    <source>
        <dbReference type="SAM" id="Phobius"/>
    </source>
</evidence>
<dbReference type="InterPro" id="IPR018710">
    <property type="entry name" value="DUF2232"/>
</dbReference>
<dbReference type="PROSITE" id="PS50893">
    <property type="entry name" value="ABC_TRANSPORTER_2"/>
    <property type="match status" value="2"/>
</dbReference>
<reference evidence="11" key="1">
    <citation type="journal article" date="2014" name="Int. J. Syst. Evol. Microbiol.">
        <title>Complete genome sequence of Corynebacterium casei LMG S-19264T (=DSM 44701T), isolated from a smear-ripened cheese.</title>
        <authorList>
            <consortium name="US DOE Joint Genome Institute (JGI-PGF)"/>
            <person name="Walter F."/>
            <person name="Albersmeier A."/>
            <person name="Kalinowski J."/>
            <person name="Ruckert C."/>
        </authorList>
    </citation>
    <scope>NUCLEOTIDE SEQUENCE</scope>
    <source>
        <strain evidence="11">CGMCC 1.12827</strain>
    </source>
</reference>
<dbReference type="GO" id="GO:0016887">
    <property type="term" value="F:ATP hydrolysis activity"/>
    <property type="evidence" value="ECO:0007669"/>
    <property type="project" value="InterPro"/>
</dbReference>
<dbReference type="Proteomes" id="UP000621454">
    <property type="component" value="Unassembled WGS sequence"/>
</dbReference>
<evidence type="ECO:0000259" key="10">
    <source>
        <dbReference type="PROSITE" id="PS50893"/>
    </source>
</evidence>
<reference evidence="11" key="2">
    <citation type="submission" date="2020-09" db="EMBL/GenBank/DDBJ databases">
        <authorList>
            <person name="Sun Q."/>
            <person name="Zhou Y."/>
        </authorList>
    </citation>
    <scope>NUCLEOTIDE SEQUENCE</scope>
    <source>
        <strain evidence="11">CGMCC 1.12827</strain>
    </source>
</reference>
<comment type="caution">
    <text evidence="11">The sequence shown here is derived from an EMBL/GenBank/DDBJ whole genome shotgun (WGS) entry which is preliminary data.</text>
</comment>
<dbReference type="Pfam" id="PF02361">
    <property type="entry name" value="CbiQ"/>
    <property type="match status" value="1"/>
</dbReference>
<dbReference type="InterPro" id="IPR003339">
    <property type="entry name" value="ABC/ECF_trnsptr_transmembrane"/>
</dbReference>
<keyword evidence="8 9" id="KW-0472">Membrane</keyword>
<protein>
    <recommendedName>
        <fullName evidence="10">ABC transporter domain-containing protein</fullName>
    </recommendedName>
</protein>
<dbReference type="Gene3D" id="3.40.50.300">
    <property type="entry name" value="P-loop containing nucleotide triphosphate hydrolases"/>
    <property type="match status" value="2"/>
</dbReference>
<feature type="transmembrane region" description="Helical" evidence="9">
    <location>
        <begin position="710"/>
        <end position="727"/>
    </location>
</feature>